<gene>
    <name evidence="1" type="ORF">QFW77_03015</name>
</gene>
<name>A0ABT6J570_9GAMM</name>
<dbReference type="EMBL" id="JARXRM010000014">
    <property type="protein sequence ID" value="MDH5821965.1"/>
    <property type="molecule type" value="Genomic_DNA"/>
</dbReference>
<evidence type="ECO:0000313" key="2">
    <source>
        <dbReference type="Proteomes" id="UP001156940"/>
    </source>
</evidence>
<organism evidence="1 2">
    <name type="scientific">Luteimonas endophytica</name>
    <dbReference type="NCBI Taxonomy" id="3042023"/>
    <lineage>
        <taxon>Bacteria</taxon>
        <taxon>Pseudomonadati</taxon>
        <taxon>Pseudomonadota</taxon>
        <taxon>Gammaproteobacteria</taxon>
        <taxon>Lysobacterales</taxon>
        <taxon>Lysobacteraceae</taxon>
        <taxon>Luteimonas</taxon>
    </lineage>
</organism>
<accession>A0ABT6J570</accession>
<protein>
    <submittedName>
        <fullName evidence="1">Uncharacterized protein</fullName>
    </submittedName>
</protein>
<sequence>VRHVVKLSRQDQIWNRACLESGGPSPAAGNKALASLLLAHGLAMNGGVVHALECLSQPEVDSAVAGFNYFGLAEAARVFQQPPDDTDETEERLNQLYWVAVPSDETLAHAFRVKLLASPEAFAPTDSGAHA</sequence>
<evidence type="ECO:0000313" key="1">
    <source>
        <dbReference type="EMBL" id="MDH5821965.1"/>
    </source>
</evidence>
<dbReference type="Proteomes" id="UP001156940">
    <property type="component" value="Unassembled WGS sequence"/>
</dbReference>
<reference evidence="1 2" key="1">
    <citation type="submission" date="2023-04" db="EMBL/GenBank/DDBJ databases">
        <title>Luteimonas endophyticus RD2P54.</title>
        <authorList>
            <person name="Sun J.-Q."/>
        </authorList>
    </citation>
    <scope>NUCLEOTIDE SEQUENCE [LARGE SCALE GENOMIC DNA]</scope>
    <source>
        <strain evidence="1 2">RD2P54</strain>
    </source>
</reference>
<keyword evidence="2" id="KW-1185">Reference proteome</keyword>
<proteinExistence type="predicted"/>
<dbReference type="RefSeq" id="WP_280572795.1">
    <property type="nucleotide sequence ID" value="NZ_JARXRM010000014.1"/>
</dbReference>
<comment type="caution">
    <text evidence="1">The sequence shown here is derived from an EMBL/GenBank/DDBJ whole genome shotgun (WGS) entry which is preliminary data.</text>
</comment>
<feature type="non-terminal residue" evidence="1">
    <location>
        <position position="1"/>
    </location>
</feature>